<name>A0A2S5A6M3_9FLAO</name>
<organism evidence="2 3">
    <name type="scientific">Flavobacterium alvei</name>
    <dbReference type="NCBI Taxonomy" id="2080416"/>
    <lineage>
        <taxon>Bacteria</taxon>
        <taxon>Pseudomonadati</taxon>
        <taxon>Bacteroidota</taxon>
        <taxon>Flavobacteriia</taxon>
        <taxon>Flavobacteriales</taxon>
        <taxon>Flavobacteriaceae</taxon>
        <taxon>Flavobacterium</taxon>
    </lineage>
</organism>
<comment type="caution">
    <text evidence="2">The sequence shown here is derived from an EMBL/GenBank/DDBJ whole genome shotgun (WGS) entry which is preliminary data.</text>
</comment>
<reference evidence="2 3" key="1">
    <citation type="submission" date="2018-01" db="EMBL/GenBank/DDBJ databases">
        <authorList>
            <person name="Gaut B.S."/>
            <person name="Morton B.R."/>
            <person name="Clegg M.T."/>
            <person name="Duvall M.R."/>
        </authorList>
    </citation>
    <scope>NUCLEOTIDE SEQUENCE [LARGE SCALE GENOMIC DNA]</scope>
    <source>
        <strain evidence="2 3">HR-AY</strain>
    </source>
</reference>
<sequence>MPIEISNAIIVILTTLILVLIFVIIKLNIQFYREKKSFKKKMKVLGEIIVQISRDKSGKGNQIRLSDELNSKLKAFNSALGSDIFELNKELFEILSKNNLA</sequence>
<keyword evidence="3" id="KW-1185">Reference proteome</keyword>
<feature type="transmembrane region" description="Helical" evidence="1">
    <location>
        <begin position="6"/>
        <end position="29"/>
    </location>
</feature>
<dbReference type="Proteomes" id="UP000237310">
    <property type="component" value="Unassembled WGS sequence"/>
</dbReference>
<proteinExistence type="predicted"/>
<keyword evidence="1" id="KW-0812">Transmembrane</keyword>
<dbReference type="AlphaFoldDB" id="A0A2S5A6M3"/>
<keyword evidence="1" id="KW-0472">Membrane</keyword>
<keyword evidence="1" id="KW-1133">Transmembrane helix</keyword>
<dbReference type="RefSeq" id="WP_103806661.1">
    <property type="nucleotide sequence ID" value="NZ_PQVG01000007.1"/>
</dbReference>
<evidence type="ECO:0000313" key="2">
    <source>
        <dbReference type="EMBL" id="POY38228.1"/>
    </source>
</evidence>
<protein>
    <submittedName>
        <fullName evidence="2">Uncharacterized protein</fullName>
    </submittedName>
</protein>
<dbReference type="EMBL" id="PQVG01000007">
    <property type="protein sequence ID" value="POY38228.1"/>
    <property type="molecule type" value="Genomic_DNA"/>
</dbReference>
<gene>
    <name evidence="2" type="ORF">C3L50_13275</name>
</gene>
<dbReference type="OrthoDB" id="1375871at2"/>
<accession>A0A2S5A6M3</accession>
<evidence type="ECO:0000256" key="1">
    <source>
        <dbReference type="SAM" id="Phobius"/>
    </source>
</evidence>
<evidence type="ECO:0000313" key="3">
    <source>
        <dbReference type="Proteomes" id="UP000237310"/>
    </source>
</evidence>